<gene>
    <name evidence="1" type="ORF">PHYPA_009477</name>
</gene>
<protein>
    <submittedName>
        <fullName evidence="1 2">Uncharacterized protein</fullName>
    </submittedName>
</protein>
<accession>A9S764</accession>
<organism evidence="1">
    <name type="scientific">Physcomitrium patens</name>
    <name type="common">Spreading-leaved earth moss</name>
    <name type="synonym">Physcomitrella patens</name>
    <dbReference type="NCBI Taxonomy" id="3218"/>
    <lineage>
        <taxon>Eukaryota</taxon>
        <taxon>Viridiplantae</taxon>
        <taxon>Streptophyta</taxon>
        <taxon>Embryophyta</taxon>
        <taxon>Bryophyta</taxon>
        <taxon>Bryophytina</taxon>
        <taxon>Bryopsida</taxon>
        <taxon>Funariidae</taxon>
        <taxon>Funariales</taxon>
        <taxon>Funariaceae</taxon>
        <taxon>Physcomitrium</taxon>
    </lineage>
</organism>
<reference evidence="2" key="3">
    <citation type="submission" date="2020-12" db="UniProtKB">
        <authorList>
            <consortium name="EnsemblPlants"/>
        </authorList>
    </citation>
    <scope>IDENTIFICATION</scope>
</reference>
<name>A9S764_PHYPA</name>
<dbReference type="AlphaFoldDB" id="A9S764"/>
<dbReference type="EnsemblPlants" id="Pp3c6_25610V3.1">
    <property type="protein sequence ID" value="Pp3c6_25610V3.1"/>
    <property type="gene ID" value="Pp3c6_25610"/>
</dbReference>
<dbReference type="EMBL" id="ABEU02000006">
    <property type="protein sequence ID" value="PNR53102.1"/>
    <property type="molecule type" value="Genomic_DNA"/>
</dbReference>
<dbReference type="Proteomes" id="UP000006727">
    <property type="component" value="Chromosome 6"/>
</dbReference>
<proteinExistence type="predicted"/>
<keyword evidence="3" id="KW-1185">Reference proteome</keyword>
<evidence type="ECO:0000313" key="3">
    <source>
        <dbReference type="Proteomes" id="UP000006727"/>
    </source>
</evidence>
<dbReference type="PANTHER" id="PTHR34723">
    <property type="entry name" value="PROTEIN CBG17025"/>
    <property type="match status" value="1"/>
</dbReference>
<evidence type="ECO:0000313" key="1">
    <source>
        <dbReference type="EMBL" id="PNR53102.1"/>
    </source>
</evidence>
<dbReference type="PANTHER" id="PTHR34723:SF8">
    <property type="entry name" value="PROTEIN CBG17025"/>
    <property type="match status" value="1"/>
</dbReference>
<dbReference type="Gramene" id="Pp3c6_25610V3.1">
    <property type="protein sequence ID" value="Pp3c6_25610V3.1"/>
    <property type="gene ID" value="Pp3c6_25610"/>
</dbReference>
<reference evidence="1 3" key="1">
    <citation type="journal article" date="2008" name="Science">
        <title>The Physcomitrella genome reveals evolutionary insights into the conquest of land by plants.</title>
        <authorList>
            <person name="Rensing S."/>
            <person name="Lang D."/>
            <person name="Zimmer A."/>
            <person name="Terry A."/>
            <person name="Salamov A."/>
            <person name="Shapiro H."/>
            <person name="Nishiyama T."/>
            <person name="Perroud P.-F."/>
            <person name="Lindquist E."/>
            <person name="Kamisugi Y."/>
            <person name="Tanahashi T."/>
            <person name="Sakakibara K."/>
            <person name="Fujita T."/>
            <person name="Oishi K."/>
            <person name="Shin-I T."/>
            <person name="Kuroki Y."/>
            <person name="Toyoda A."/>
            <person name="Suzuki Y."/>
            <person name="Hashimoto A."/>
            <person name="Yamaguchi K."/>
            <person name="Sugano A."/>
            <person name="Kohara Y."/>
            <person name="Fujiyama A."/>
            <person name="Anterola A."/>
            <person name="Aoki S."/>
            <person name="Ashton N."/>
            <person name="Barbazuk W.B."/>
            <person name="Barker E."/>
            <person name="Bennetzen J."/>
            <person name="Bezanilla M."/>
            <person name="Blankenship R."/>
            <person name="Cho S.H."/>
            <person name="Dutcher S."/>
            <person name="Estelle M."/>
            <person name="Fawcett J.A."/>
            <person name="Gundlach H."/>
            <person name="Hanada K."/>
            <person name="Heyl A."/>
            <person name="Hicks K.A."/>
            <person name="Hugh J."/>
            <person name="Lohr M."/>
            <person name="Mayer K."/>
            <person name="Melkozernov A."/>
            <person name="Murata T."/>
            <person name="Nelson D."/>
            <person name="Pils B."/>
            <person name="Prigge M."/>
            <person name="Reiss B."/>
            <person name="Renner T."/>
            <person name="Rombauts S."/>
            <person name="Rushton P."/>
            <person name="Sanderfoot A."/>
            <person name="Schween G."/>
            <person name="Shiu S.-H."/>
            <person name="Stueber K."/>
            <person name="Theodoulou F.L."/>
            <person name="Tu H."/>
            <person name="Van de Peer Y."/>
            <person name="Verrier P.J."/>
            <person name="Waters E."/>
            <person name="Wood A."/>
            <person name="Yang L."/>
            <person name="Cove D."/>
            <person name="Cuming A."/>
            <person name="Hasebe M."/>
            <person name="Lucas S."/>
            <person name="Mishler D.B."/>
            <person name="Reski R."/>
            <person name="Grigoriev I."/>
            <person name="Quatrano R.S."/>
            <person name="Boore J.L."/>
        </authorList>
    </citation>
    <scope>NUCLEOTIDE SEQUENCE [LARGE SCALE GENOMIC DNA]</scope>
    <source>
        <strain evidence="2 3">cv. Gransden 2004</strain>
    </source>
</reference>
<dbReference type="InParanoid" id="A9S764"/>
<reference evidence="1 3" key="2">
    <citation type="journal article" date="2018" name="Plant J.">
        <title>The Physcomitrella patens chromosome-scale assembly reveals moss genome structure and evolution.</title>
        <authorList>
            <person name="Lang D."/>
            <person name="Ullrich K.K."/>
            <person name="Murat F."/>
            <person name="Fuchs J."/>
            <person name="Jenkins J."/>
            <person name="Haas F.B."/>
            <person name="Piednoel M."/>
            <person name="Gundlach H."/>
            <person name="Van Bel M."/>
            <person name="Meyberg R."/>
            <person name="Vives C."/>
            <person name="Morata J."/>
            <person name="Symeonidi A."/>
            <person name="Hiss M."/>
            <person name="Muchero W."/>
            <person name="Kamisugi Y."/>
            <person name="Saleh O."/>
            <person name="Blanc G."/>
            <person name="Decker E.L."/>
            <person name="van Gessel N."/>
            <person name="Grimwood J."/>
            <person name="Hayes R.D."/>
            <person name="Graham S.W."/>
            <person name="Gunter L.E."/>
            <person name="McDaniel S.F."/>
            <person name="Hoernstein S.N.W."/>
            <person name="Larsson A."/>
            <person name="Li F.W."/>
            <person name="Perroud P.F."/>
            <person name="Phillips J."/>
            <person name="Ranjan P."/>
            <person name="Rokshar D.S."/>
            <person name="Rothfels C.J."/>
            <person name="Schneider L."/>
            <person name="Shu S."/>
            <person name="Stevenson D.W."/>
            <person name="Thummler F."/>
            <person name="Tillich M."/>
            <person name="Villarreal Aguilar J.C."/>
            <person name="Widiez T."/>
            <person name="Wong G.K."/>
            <person name="Wymore A."/>
            <person name="Zhang Y."/>
            <person name="Zimmer A.D."/>
            <person name="Quatrano R.S."/>
            <person name="Mayer K.F.X."/>
            <person name="Goodstein D."/>
            <person name="Casacuberta J.M."/>
            <person name="Vandepoele K."/>
            <person name="Reski R."/>
            <person name="Cuming A.C."/>
            <person name="Tuskan G.A."/>
            <person name="Maumus F."/>
            <person name="Salse J."/>
            <person name="Schmutz J."/>
            <person name="Rensing S.A."/>
        </authorList>
    </citation>
    <scope>NUCLEOTIDE SEQUENCE [LARGE SCALE GENOMIC DNA]</scope>
    <source>
        <strain evidence="2 3">cv. Gransden 2004</strain>
    </source>
</reference>
<dbReference type="STRING" id="3218.A9S764"/>
<evidence type="ECO:0000313" key="2">
    <source>
        <dbReference type="EnsemblPlants" id="Pp3c6_25610V3.1"/>
    </source>
</evidence>
<sequence length="208" mass="23614">MPSATSQQEQKGNNLTVFPRRDALVDHPTVVTHCLKTPTRKIVRRRNSSPSSADEASHSFRKLTGAVQSIAIEGCRCRIVRQDEALVAPHAATTSSMLARENTFPLSPGLFGFLAPEVQLGLRVNAWMDGCMDRWIYGCMDRWMDACMDGWMRVWIIGCMCGWMDGCMDGWMHGWMDGWMHGCMGGWMDGWMHGWMDGWMDAWVDGWM</sequence>